<dbReference type="RefSeq" id="XP_025580220.1">
    <property type="nucleotide sequence ID" value="XM_025718523.1"/>
</dbReference>
<dbReference type="GeneID" id="37223388"/>
<protein>
    <submittedName>
        <fullName evidence="2">Uncharacterized protein</fullName>
    </submittedName>
</protein>
<evidence type="ECO:0000313" key="2">
    <source>
        <dbReference type="EMBL" id="RAL05893.1"/>
    </source>
</evidence>
<dbReference type="Proteomes" id="UP000249402">
    <property type="component" value="Unassembled WGS sequence"/>
</dbReference>
<feature type="region of interest" description="Disordered" evidence="1">
    <location>
        <begin position="81"/>
        <end position="104"/>
    </location>
</feature>
<dbReference type="EMBL" id="KZ824420">
    <property type="protein sequence ID" value="RAL05893.1"/>
    <property type="molecule type" value="Genomic_DNA"/>
</dbReference>
<evidence type="ECO:0000313" key="3">
    <source>
        <dbReference type="Proteomes" id="UP000249402"/>
    </source>
</evidence>
<organism evidence="2 3">
    <name type="scientific">Aspergillus ibericus CBS 121593</name>
    <dbReference type="NCBI Taxonomy" id="1448316"/>
    <lineage>
        <taxon>Eukaryota</taxon>
        <taxon>Fungi</taxon>
        <taxon>Dikarya</taxon>
        <taxon>Ascomycota</taxon>
        <taxon>Pezizomycotina</taxon>
        <taxon>Eurotiomycetes</taxon>
        <taxon>Eurotiomycetidae</taxon>
        <taxon>Eurotiales</taxon>
        <taxon>Aspergillaceae</taxon>
        <taxon>Aspergillus</taxon>
        <taxon>Aspergillus subgen. Circumdati</taxon>
    </lineage>
</organism>
<gene>
    <name evidence="2" type="ORF">BO80DRAFT_421095</name>
</gene>
<keyword evidence="3" id="KW-1185">Reference proteome</keyword>
<dbReference type="OrthoDB" id="4187771at2759"/>
<name>A0A395HEL8_9EURO</name>
<sequence>MRVLHSFNRLLRSFLVLGLLAGALTSAYLDSFLRGLQSNLLRRSIPASLATAPQGAVGYYQPPPGPAVDYPYHVETTSVPSATTTDAGLPTGGSSKEGYSGTNGPRKNIALVSGTVTGTVTGTHVIMEATQSAMANRDMILGSGGFLLSIILGVLQI</sequence>
<proteinExistence type="predicted"/>
<reference evidence="2 3" key="1">
    <citation type="submission" date="2018-02" db="EMBL/GenBank/DDBJ databases">
        <title>The genomes of Aspergillus section Nigri reveals drivers in fungal speciation.</title>
        <authorList>
            <consortium name="DOE Joint Genome Institute"/>
            <person name="Vesth T.C."/>
            <person name="Nybo J."/>
            <person name="Theobald S."/>
            <person name="Brandl J."/>
            <person name="Frisvad J.C."/>
            <person name="Nielsen K.F."/>
            <person name="Lyhne E.K."/>
            <person name="Kogle M.E."/>
            <person name="Kuo A."/>
            <person name="Riley R."/>
            <person name="Clum A."/>
            <person name="Nolan M."/>
            <person name="Lipzen A."/>
            <person name="Salamov A."/>
            <person name="Henrissat B."/>
            <person name="Wiebenga A."/>
            <person name="De vries R.P."/>
            <person name="Grigoriev I.V."/>
            <person name="Mortensen U.H."/>
            <person name="Andersen M.R."/>
            <person name="Baker S.E."/>
        </authorList>
    </citation>
    <scope>NUCLEOTIDE SEQUENCE [LARGE SCALE GENOMIC DNA]</scope>
    <source>
        <strain evidence="2 3">CBS 121593</strain>
    </source>
</reference>
<accession>A0A395HEL8</accession>
<evidence type="ECO:0000256" key="1">
    <source>
        <dbReference type="SAM" id="MobiDB-lite"/>
    </source>
</evidence>
<dbReference type="AlphaFoldDB" id="A0A395HEL8"/>
<dbReference type="VEuPathDB" id="FungiDB:BO80DRAFT_421095"/>